<keyword evidence="3" id="KW-1185">Reference proteome</keyword>
<sequence>MDLHTTFLYMSVFMVVSSAYRLSRFQSHKYERDHWESEENPEREFLYQKLGILNYNALESPQATPPPPRPYVGPKNGKYKYKYKKKRPNRRRPEESCESESDDEKGSVEMERKILSDVMRAPSDGRILQWEDDA</sequence>
<dbReference type="EMBL" id="LSMT01000072">
    <property type="protein sequence ID" value="PFX29035.1"/>
    <property type="molecule type" value="Genomic_DNA"/>
</dbReference>
<dbReference type="AlphaFoldDB" id="A0A2B4SKT6"/>
<protein>
    <submittedName>
        <fullName evidence="2">Uncharacterized protein</fullName>
    </submittedName>
</protein>
<feature type="region of interest" description="Disordered" evidence="1">
    <location>
        <begin position="58"/>
        <end position="117"/>
    </location>
</feature>
<feature type="compositionally biased region" description="Basic and acidic residues" evidence="1">
    <location>
        <begin position="104"/>
        <end position="115"/>
    </location>
</feature>
<proteinExistence type="predicted"/>
<dbReference type="Proteomes" id="UP000225706">
    <property type="component" value="Unassembled WGS sequence"/>
</dbReference>
<organism evidence="2 3">
    <name type="scientific">Stylophora pistillata</name>
    <name type="common">Smooth cauliflower coral</name>
    <dbReference type="NCBI Taxonomy" id="50429"/>
    <lineage>
        <taxon>Eukaryota</taxon>
        <taxon>Metazoa</taxon>
        <taxon>Cnidaria</taxon>
        <taxon>Anthozoa</taxon>
        <taxon>Hexacorallia</taxon>
        <taxon>Scleractinia</taxon>
        <taxon>Astrocoeniina</taxon>
        <taxon>Pocilloporidae</taxon>
        <taxon>Stylophora</taxon>
    </lineage>
</organism>
<gene>
    <name evidence="2" type="ORF">AWC38_SpisGene6219</name>
</gene>
<comment type="caution">
    <text evidence="2">The sequence shown here is derived from an EMBL/GenBank/DDBJ whole genome shotgun (WGS) entry which is preliminary data.</text>
</comment>
<accession>A0A2B4SKT6</accession>
<name>A0A2B4SKT6_STYPI</name>
<evidence type="ECO:0000313" key="3">
    <source>
        <dbReference type="Proteomes" id="UP000225706"/>
    </source>
</evidence>
<evidence type="ECO:0000313" key="2">
    <source>
        <dbReference type="EMBL" id="PFX29035.1"/>
    </source>
</evidence>
<feature type="compositionally biased region" description="Basic residues" evidence="1">
    <location>
        <begin position="77"/>
        <end position="90"/>
    </location>
</feature>
<evidence type="ECO:0000256" key="1">
    <source>
        <dbReference type="SAM" id="MobiDB-lite"/>
    </source>
</evidence>
<reference evidence="3" key="1">
    <citation type="journal article" date="2017" name="bioRxiv">
        <title>Comparative analysis of the genomes of Stylophora pistillata and Acropora digitifera provides evidence for extensive differences between species of corals.</title>
        <authorList>
            <person name="Voolstra C.R."/>
            <person name="Li Y."/>
            <person name="Liew Y.J."/>
            <person name="Baumgarten S."/>
            <person name="Zoccola D."/>
            <person name="Flot J.-F."/>
            <person name="Tambutte S."/>
            <person name="Allemand D."/>
            <person name="Aranda M."/>
        </authorList>
    </citation>
    <scope>NUCLEOTIDE SEQUENCE [LARGE SCALE GENOMIC DNA]</scope>
</reference>